<evidence type="ECO:0000259" key="1">
    <source>
        <dbReference type="Pfam" id="PF00505"/>
    </source>
</evidence>
<feature type="domain" description="HMG box" evidence="1">
    <location>
        <begin position="33"/>
        <end position="89"/>
    </location>
</feature>
<dbReference type="Proteomes" id="UP000692954">
    <property type="component" value="Unassembled WGS sequence"/>
</dbReference>
<dbReference type="OrthoDB" id="1919336at2759"/>
<dbReference type="AlphaFoldDB" id="A0A8S1KEX6"/>
<proteinExistence type="predicted"/>
<dbReference type="InterPro" id="IPR009071">
    <property type="entry name" value="HMG_box_dom"/>
</dbReference>
<reference evidence="2" key="1">
    <citation type="submission" date="2021-01" db="EMBL/GenBank/DDBJ databases">
        <authorList>
            <consortium name="Genoscope - CEA"/>
            <person name="William W."/>
        </authorList>
    </citation>
    <scope>NUCLEOTIDE SEQUENCE</scope>
</reference>
<sequence length="124" mass="14955">MKSYLNKQYSTKISDGFIPKIPFISYYDKVPILSAYYLYIEEERWKAVRDQSDLTIHEIAKQAYNNWHQHLTEEQKNVFQEKAKQIKSESDAKEYMKMLEQTYTSKKKIKKIKQKPQPKKKIKT</sequence>
<dbReference type="EMBL" id="CAJJDN010000006">
    <property type="protein sequence ID" value="CAD8051686.1"/>
    <property type="molecule type" value="Genomic_DNA"/>
</dbReference>
<organism evidence="2 3">
    <name type="scientific">Paramecium sonneborni</name>
    <dbReference type="NCBI Taxonomy" id="65129"/>
    <lineage>
        <taxon>Eukaryota</taxon>
        <taxon>Sar</taxon>
        <taxon>Alveolata</taxon>
        <taxon>Ciliophora</taxon>
        <taxon>Intramacronucleata</taxon>
        <taxon>Oligohymenophorea</taxon>
        <taxon>Peniculida</taxon>
        <taxon>Parameciidae</taxon>
        <taxon>Paramecium</taxon>
    </lineage>
</organism>
<evidence type="ECO:0000313" key="3">
    <source>
        <dbReference type="Proteomes" id="UP000692954"/>
    </source>
</evidence>
<evidence type="ECO:0000313" key="2">
    <source>
        <dbReference type="EMBL" id="CAD8051686.1"/>
    </source>
</evidence>
<name>A0A8S1KEX6_9CILI</name>
<accession>A0A8S1KEX6</accession>
<keyword evidence="3" id="KW-1185">Reference proteome</keyword>
<comment type="caution">
    <text evidence="2">The sequence shown here is derived from an EMBL/GenBank/DDBJ whole genome shotgun (WGS) entry which is preliminary data.</text>
</comment>
<protein>
    <recommendedName>
        <fullName evidence="1">HMG box domain-containing protein</fullName>
    </recommendedName>
</protein>
<dbReference type="Pfam" id="PF00505">
    <property type="entry name" value="HMG_box"/>
    <property type="match status" value="1"/>
</dbReference>
<gene>
    <name evidence="2" type="ORF">PSON_ATCC_30995.1.T0060023</name>
</gene>